<feature type="domain" description="DUF6884" evidence="2">
    <location>
        <begin position="114"/>
        <end position="241"/>
    </location>
</feature>
<accession>A0ABT0P5U7</accession>
<evidence type="ECO:0000259" key="2">
    <source>
        <dbReference type="Pfam" id="PF21818"/>
    </source>
</evidence>
<comment type="caution">
    <text evidence="3">The sequence shown here is derived from an EMBL/GenBank/DDBJ whole genome shotgun (WGS) entry which is preliminary data.</text>
</comment>
<feature type="compositionally biased region" description="Polar residues" evidence="1">
    <location>
        <begin position="1"/>
        <end position="16"/>
    </location>
</feature>
<dbReference type="Pfam" id="PF21818">
    <property type="entry name" value="DUF6884"/>
    <property type="match status" value="1"/>
</dbReference>
<organism evidence="3 4">
    <name type="scientific">Streptomyces lavenduligriseus</name>
    <dbReference type="NCBI Taxonomy" id="67315"/>
    <lineage>
        <taxon>Bacteria</taxon>
        <taxon>Bacillati</taxon>
        <taxon>Actinomycetota</taxon>
        <taxon>Actinomycetes</taxon>
        <taxon>Kitasatosporales</taxon>
        <taxon>Streptomycetaceae</taxon>
        <taxon>Streptomyces</taxon>
    </lineage>
</organism>
<dbReference type="RefSeq" id="WP_249493630.1">
    <property type="nucleotide sequence ID" value="NZ_JAMCCK010000143.1"/>
</dbReference>
<keyword evidence="4" id="KW-1185">Reference proteome</keyword>
<proteinExistence type="predicted"/>
<gene>
    <name evidence="3" type="ORF">M4438_37410</name>
</gene>
<dbReference type="InterPro" id="IPR049251">
    <property type="entry name" value="DUF6884"/>
</dbReference>
<dbReference type="Proteomes" id="UP001202052">
    <property type="component" value="Unassembled WGS sequence"/>
</dbReference>
<protein>
    <recommendedName>
        <fullName evidence="2">DUF6884 domain-containing protein</fullName>
    </recommendedName>
</protein>
<evidence type="ECO:0000313" key="4">
    <source>
        <dbReference type="Proteomes" id="UP001202052"/>
    </source>
</evidence>
<reference evidence="3 4" key="1">
    <citation type="submission" date="2022-05" db="EMBL/GenBank/DDBJ databases">
        <title>Genome Resource of Streptomyces lavenduligriseus GA1-1, a Strain with Broad-Spectrum Antifungal Activity against Phytopathogenic Fungi.</title>
        <authorList>
            <person name="Qi D."/>
        </authorList>
    </citation>
    <scope>NUCLEOTIDE SEQUENCE [LARGE SCALE GENOMIC DNA]</scope>
    <source>
        <strain evidence="3 4">GA1-1</strain>
    </source>
</reference>
<sequence>MTTDQPRNSAASTSLSPGAPDRPRTAGAFAPPITPAQRRALLAGARDPIGLLPKSVNLRTLVSLAGFGYVGLDQSRDILRGREATRDALDVWGGALTEDGWQRARAEGAGRFRIVVVGCGKAKQDRRVTAGAMYVGTFHGSCRETAKALLRDGGRQYILSAAHGLLDLSTEIDPYDITVGDPGSVSADFIQAQVRERCIESAEVTVLAGSKYVALARQSWPDLKAPLAGASGIGEMKQLLSQMRLAARGEAGQQR</sequence>
<evidence type="ECO:0000313" key="3">
    <source>
        <dbReference type="EMBL" id="MCL3999104.1"/>
    </source>
</evidence>
<dbReference type="EMBL" id="JAMCCK010000143">
    <property type="protein sequence ID" value="MCL3999104.1"/>
    <property type="molecule type" value="Genomic_DNA"/>
</dbReference>
<name>A0ABT0P5U7_9ACTN</name>
<feature type="region of interest" description="Disordered" evidence="1">
    <location>
        <begin position="1"/>
        <end position="31"/>
    </location>
</feature>
<evidence type="ECO:0000256" key="1">
    <source>
        <dbReference type="SAM" id="MobiDB-lite"/>
    </source>
</evidence>